<feature type="transmembrane region" description="Helical" evidence="1">
    <location>
        <begin position="133"/>
        <end position="153"/>
    </location>
</feature>
<keyword evidence="3" id="KW-1185">Reference proteome</keyword>
<protein>
    <submittedName>
        <fullName evidence="2">Uncharacterized protein</fullName>
    </submittedName>
</protein>
<dbReference type="AlphaFoldDB" id="A0A1M4VB39"/>
<proteinExistence type="predicted"/>
<dbReference type="Proteomes" id="UP000184159">
    <property type="component" value="Unassembled WGS sequence"/>
</dbReference>
<gene>
    <name evidence="2" type="ORF">SAMN02745781_00674</name>
</gene>
<accession>A0A1M4VB39</accession>
<keyword evidence="1" id="KW-1133">Transmembrane helix</keyword>
<name>A0A1M4VB39_VIBGA</name>
<feature type="transmembrane region" description="Helical" evidence="1">
    <location>
        <begin position="174"/>
        <end position="207"/>
    </location>
</feature>
<feature type="transmembrane region" description="Helical" evidence="1">
    <location>
        <begin position="50"/>
        <end position="73"/>
    </location>
</feature>
<keyword evidence="1" id="KW-0472">Membrane</keyword>
<feature type="transmembrane region" description="Helical" evidence="1">
    <location>
        <begin position="94"/>
        <end position="113"/>
    </location>
</feature>
<reference evidence="3" key="1">
    <citation type="submission" date="2016-11" db="EMBL/GenBank/DDBJ databases">
        <authorList>
            <person name="Varghese N."/>
            <person name="Submissions S."/>
        </authorList>
    </citation>
    <scope>NUCLEOTIDE SEQUENCE [LARGE SCALE GENOMIC DNA]</scope>
    <source>
        <strain evidence="3">DSM 21264</strain>
    </source>
</reference>
<evidence type="ECO:0000313" key="2">
    <source>
        <dbReference type="EMBL" id="SHE66215.1"/>
    </source>
</evidence>
<organism evidence="2 3">
    <name type="scientific">Vibrio gazogenes DSM 21264 = NBRC 103151</name>
    <dbReference type="NCBI Taxonomy" id="1123492"/>
    <lineage>
        <taxon>Bacteria</taxon>
        <taxon>Pseudomonadati</taxon>
        <taxon>Pseudomonadota</taxon>
        <taxon>Gammaproteobacteria</taxon>
        <taxon>Vibrionales</taxon>
        <taxon>Vibrionaceae</taxon>
        <taxon>Vibrio</taxon>
    </lineage>
</organism>
<evidence type="ECO:0000313" key="3">
    <source>
        <dbReference type="Proteomes" id="UP000184159"/>
    </source>
</evidence>
<feature type="transmembrane region" description="Helical" evidence="1">
    <location>
        <begin position="12"/>
        <end position="30"/>
    </location>
</feature>
<evidence type="ECO:0000256" key="1">
    <source>
        <dbReference type="SAM" id="Phobius"/>
    </source>
</evidence>
<keyword evidence="1" id="KW-0812">Transmembrane</keyword>
<sequence>MNKMKFFRSQNIRLVGYVLSAMIAAISTGWLSTELKVWLLGPQTGNSFQWMTFIIGGLLFFLLAALSMMTLWQTRIALGRQPNARHAFNQLPSYRSRILLLVTLLLFAVVLDIGKDIINAQFKNWSDFHTVTFAWWVGIVMLLVLCLFVYSLFGGRERYASWDYLKISPDFYLALLFAVSGIVIHICLHPISVGHYFWFALIGGYLFLQQVRQHSVPTNEAPESDASSHHHLILFVSTCSEHRIEKCFRNDAFEAAKSMLGDKLLEKYKKGDNAVKFMLGATAILRWFSANLQRIQESKQQGGFDHQRACELLLNPLKEETRYKPLFSGDRKELEHMQEEKSLQINDYDLVQVISQYVALFLEQDLSLEQALPQSLKFSELIGIYDVAQDYFGCDRPRTEWRMLFVALEHHMQLNDIKDRQQHLDMSQSPVTLLVSNHRDESSHHKVHLEGSNRQMGNLINLITLFLVYNRIEKARIQFYRKDEHQPLVQVTDEFVCAQNEHPREISDGYGNTTKVAVLSDKVRKYLSVHPCFAPCDQAVLQPDFNIDEYGTDFYQFEQCMADVRQTVASEPVAPWDTVIDFTSGNKVASVVASVMTTTTDIKAQYIDGQYQAIQFDLRYYDLAKVGG</sequence>
<dbReference type="RefSeq" id="WP_131814865.1">
    <property type="nucleotide sequence ID" value="NZ_FQUH01000002.1"/>
</dbReference>
<dbReference type="EMBL" id="FQUH01000002">
    <property type="protein sequence ID" value="SHE66215.1"/>
    <property type="molecule type" value="Genomic_DNA"/>
</dbReference>